<proteinExistence type="inferred from homology"/>
<protein>
    <submittedName>
        <fullName evidence="3">Sugar transferase</fullName>
    </submittedName>
</protein>
<dbReference type="Pfam" id="PF02397">
    <property type="entry name" value="Bac_transf"/>
    <property type="match status" value="1"/>
</dbReference>
<dbReference type="Proteomes" id="UP000678228">
    <property type="component" value="Unassembled WGS sequence"/>
</dbReference>
<evidence type="ECO:0000259" key="2">
    <source>
        <dbReference type="Pfam" id="PF02397"/>
    </source>
</evidence>
<dbReference type="PANTHER" id="PTHR30576">
    <property type="entry name" value="COLANIC BIOSYNTHESIS UDP-GLUCOSE LIPID CARRIER TRANSFERASE"/>
    <property type="match status" value="1"/>
</dbReference>
<evidence type="ECO:0000313" key="3">
    <source>
        <dbReference type="EMBL" id="MBP3951520.1"/>
    </source>
</evidence>
<dbReference type="EMBL" id="JAGKSQ010000003">
    <property type="protein sequence ID" value="MBP3951520.1"/>
    <property type="molecule type" value="Genomic_DNA"/>
</dbReference>
<comment type="caution">
    <text evidence="3">The sequence shown here is derived from an EMBL/GenBank/DDBJ whole genome shotgun (WGS) entry which is preliminary data.</text>
</comment>
<dbReference type="RefSeq" id="WP_210597196.1">
    <property type="nucleotide sequence ID" value="NZ_JAGKSQ010000003.1"/>
</dbReference>
<reference evidence="3" key="1">
    <citation type="submission" date="2021-03" db="EMBL/GenBank/DDBJ databases">
        <title>Bacillus suaedae sp. nov., isolated from Suaeda aralocaspica.</title>
        <authorList>
            <person name="Lei R.F.R."/>
        </authorList>
    </citation>
    <scope>NUCLEOTIDE SEQUENCE</scope>
    <source>
        <strain evidence="3">YZJH907-2</strain>
    </source>
</reference>
<dbReference type="GO" id="GO:0016780">
    <property type="term" value="F:phosphotransferase activity, for other substituted phosphate groups"/>
    <property type="evidence" value="ECO:0007669"/>
    <property type="project" value="TreeGrafter"/>
</dbReference>
<evidence type="ECO:0000313" key="4">
    <source>
        <dbReference type="Proteomes" id="UP000678228"/>
    </source>
</evidence>
<name>A0A941ANE1_9BACI</name>
<keyword evidence="4" id="KW-1185">Reference proteome</keyword>
<sequence>MKRSFDLIVSLICSLCLMPFAILIATGIKIKLGSPILFRQQRPGLNGKPFYLYKFRTMSNERDKNGNLLPDDKRLNSFGLFLRRYSIDEIPQLLNVIRGKLSLVGPRPLLMDYLPLYTEEQRKRHQVRPGITGWAQVNGRNMISWEEKFALDVWYVENRSFFLDLKIIFLTVYKVLKSEGISQEGNVTMEPFKGLQSKASGGSE</sequence>
<organism evidence="3 4">
    <name type="scientific">Halalkalibacter suaedae</name>
    <dbReference type="NCBI Taxonomy" id="2822140"/>
    <lineage>
        <taxon>Bacteria</taxon>
        <taxon>Bacillati</taxon>
        <taxon>Bacillota</taxon>
        <taxon>Bacilli</taxon>
        <taxon>Bacillales</taxon>
        <taxon>Bacillaceae</taxon>
        <taxon>Halalkalibacter</taxon>
    </lineage>
</organism>
<dbReference type="InterPro" id="IPR003362">
    <property type="entry name" value="Bact_transf"/>
</dbReference>
<accession>A0A941ANE1</accession>
<dbReference type="PANTHER" id="PTHR30576:SF8">
    <property type="entry name" value="UNDECAPRENYL-PHOSPHATE GALACTOSE PHOSPHOTRANSFERASE"/>
    <property type="match status" value="1"/>
</dbReference>
<gene>
    <name evidence="3" type="ORF">J7W16_10260</name>
</gene>
<evidence type="ECO:0000256" key="1">
    <source>
        <dbReference type="ARBA" id="ARBA00006464"/>
    </source>
</evidence>
<keyword evidence="3" id="KW-0808">Transferase</keyword>
<dbReference type="AlphaFoldDB" id="A0A941ANE1"/>
<comment type="similarity">
    <text evidence="1">Belongs to the bacterial sugar transferase family.</text>
</comment>
<feature type="domain" description="Bacterial sugar transferase" evidence="2">
    <location>
        <begin position="2"/>
        <end position="177"/>
    </location>
</feature>